<dbReference type="EMBL" id="DF973146">
    <property type="protein sequence ID" value="GAU14767.1"/>
    <property type="molecule type" value="Genomic_DNA"/>
</dbReference>
<feature type="chain" id="PRO_5016255963" description="Secreted protein" evidence="1">
    <location>
        <begin position="34"/>
        <end position="70"/>
    </location>
</feature>
<reference evidence="3" key="1">
    <citation type="journal article" date="2017" name="Front. Plant Sci.">
        <title>Climate Clever Clovers: New Paradigm to Reduce the Environmental Footprint of Ruminants by Breeding Low Methanogenic Forages Utilizing Haplotype Variation.</title>
        <authorList>
            <person name="Kaur P."/>
            <person name="Appels R."/>
            <person name="Bayer P.E."/>
            <person name="Keeble-Gagnere G."/>
            <person name="Wang J."/>
            <person name="Hirakawa H."/>
            <person name="Shirasawa K."/>
            <person name="Vercoe P."/>
            <person name="Stefanova K."/>
            <person name="Durmic Z."/>
            <person name="Nichols P."/>
            <person name="Revell C."/>
            <person name="Isobe S.N."/>
            <person name="Edwards D."/>
            <person name="Erskine W."/>
        </authorList>
    </citation>
    <scope>NUCLEOTIDE SEQUENCE [LARGE SCALE GENOMIC DNA]</scope>
    <source>
        <strain evidence="3">cv. Daliak</strain>
    </source>
</reference>
<evidence type="ECO:0000256" key="1">
    <source>
        <dbReference type="SAM" id="SignalP"/>
    </source>
</evidence>
<protein>
    <recommendedName>
        <fullName evidence="4">Secreted protein</fullName>
    </recommendedName>
</protein>
<organism evidence="2 3">
    <name type="scientific">Trifolium subterraneum</name>
    <name type="common">Subterranean clover</name>
    <dbReference type="NCBI Taxonomy" id="3900"/>
    <lineage>
        <taxon>Eukaryota</taxon>
        <taxon>Viridiplantae</taxon>
        <taxon>Streptophyta</taxon>
        <taxon>Embryophyta</taxon>
        <taxon>Tracheophyta</taxon>
        <taxon>Spermatophyta</taxon>
        <taxon>Magnoliopsida</taxon>
        <taxon>eudicotyledons</taxon>
        <taxon>Gunneridae</taxon>
        <taxon>Pentapetalae</taxon>
        <taxon>rosids</taxon>
        <taxon>fabids</taxon>
        <taxon>Fabales</taxon>
        <taxon>Fabaceae</taxon>
        <taxon>Papilionoideae</taxon>
        <taxon>50 kb inversion clade</taxon>
        <taxon>NPAAA clade</taxon>
        <taxon>Hologalegina</taxon>
        <taxon>IRL clade</taxon>
        <taxon>Trifolieae</taxon>
        <taxon>Trifolium</taxon>
    </lineage>
</organism>
<proteinExistence type="predicted"/>
<evidence type="ECO:0000313" key="3">
    <source>
        <dbReference type="Proteomes" id="UP000242715"/>
    </source>
</evidence>
<name>A0A2Z6MK92_TRISU</name>
<evidence type="ECO:0008006" key="4">
    <source>
        <dbReference type="Google" id="ProtNLM"/>
    </source>
</evidence>
<feature type="signal peptide" evidence="1">
    <location>
        <begin position="1"/>
        <end position="33"/>
    </location>
</feature>
<dbReference type="AlphaFoldDB" id="A0A2Z6MK92"/>
<dbReference type="Proteomes" id="UP000242715">
    <property type="component" value="Unassembled WGS sequence"/>
</dbReference>
<sequence length="70" mass="7832">MIPRILPLVLIIWPLYYQCLHTLILSLKPICSAESRSQARSSTATVAHTNNPTIGNNLTSWILDTTAFNH</sequence>
<evidence type="ECO:0000313" key="2">
    <source>
        <dbReference type="EMBL" id="GAU14767.1"/>
    </source>
</evidence>
<keyword evidence="1" id="KW-0732">Signal</keyword>
<accession>A0A2Z6MK92</accession>
<gene>
    <name evidence="2" type="ORF">TSUD_204160</name>
</gene>
<keyword evidence="3" id="KW-1185">Reference proteome</keyword>